<evidence type="ECO:0000259" key="14">
    <source>
        <dbReference type="PROSITE" id="PS50928"/>
    </source>
</evidence>
<dbReference type="AlphaFoldDB" id="A0A9D5DRB3"/>
<reference evidence="15 16" key="1">
    <citation type="submission" date="2015-09" db="EMBL/GenBank/DDBJ databases">
        <title>Genome sequencing project for genomic taxonomy and phylogenomics of Bacillus-like bacteria.</title>
        <authorList>
            <person name="Liu B."/>
            <person name="Wang J."/>
            <person name="Zhu Y."/>
            <person name="Liu G."/>
            <person name="Chen Q."/>
            <person name="Chen Z."/>
            <person name="Lan J."/>
            <person name="Che J."/>
            <person name="Ge C."/>
            <person name="Shi H."/>
            <person name="Pan Z."/>
            <person name="Liu X."/>
        </authorList>
    </citation>
    <scope>NUCLEOTIDE SEQUENCE [LARGE SCALE GENOMIC DNA]</scope>
    <source>
        <strain evidence="15 16">DSM 19153</strain>
    </source>
</reference>
<organism evidence="15 16">
    <name type="scientific">Alkalicoccobacillus plakortidis</name>
    <dbReference type="NCBI Taxonomy" id="444060"/>
    <lineage>
        <taxon>Bacteria</taxon>
        <taxon>Bacillati</taxon>
        <taxon>Bacillota</taxon>
        <taxon>Bacilli</taxon>
        <taxon>Bacillales</taxon>
        <taxon>Bacillaceae</taxon>
        <taxon>Alkalicoccobacillus</taxon>
    </lineage>
</organism>
<keyword evidence="9 13" id="KW-0472">Membrane</keyword>
<evidence type="ECO:0000256" key="7">
    <source>
        <dbReference type="ARBA" id="ARBA00023065"/>
    </source>
</evidence>
<evidence type="ECO:0000256" key="6">
    <source>
        <dbReference type="ARBA" id="ARBA00022989"/>
    </source>
</evidence>
<feature type="transmembrane region" description="Helical" evidence="13">
    <location>
        <begin position="233"/>
        <end position="257"/>
    </location>
</feature>
<dbReference type="InterPro" id="IPR050045">
    <property type="entry name" value="Opp2B"/>
</dbReference>
<dbReference type="SUPFAM" id="SSF161098">
    <property type="entry name" value="MetI-like"/>
    <property type="match status" value="1"/>
</dbReference>
<dbReference type="Gene3D" id="1.10.3720.10">
    <property type="entry name" value="MetI-like"/>
    <property type="match status" value="1"/>
</dbReference>
<protein>
    <recommendedName>
        <fullName evidence="12">Nickel import system permease protein NikB</fullName>
    </recommendedName>
</protein>
<comment type="caution">
    <text evidence="15">The sequence shown here is derived from an EMBL/GenBank/DDBJ whole genome shotgun (WGS) entry which is preliminary data.</text>
</comment>
<evidence type="ECO:0000256" key="3">
    <source>
        <dbReference type="ARBA" id="ARBA00022475"/>
    </source>
</evidence>
<dbReference type="Pfam" id="PF19300">
    <property type="entry name" value="BPD_transp_1_N"/>
    <property type="match status" value="1"/>
</dbReference>
<dbReference type="Pfam" id="PF00528">
    <property type="entry name" value="BPD_transp_1"/>
    <property type="match status" value="1"/>
</dbReference>
<accession>A0A9D5DRB3</accession>
<comment type="subunit">
    <text evidence="11">The complex is composed of two ATP-binding proteins (NikD and NikE), two transmembrane proteins (NikB and NikC) and a solute-binding protein (NikA).</text>
</comment>
<feature type="transmembrane region" description="Helical" evidence="13">
    <location>
        <begin position="12"/>
        <end position="29"/>
    </location>
</feature>
<proteinExistence type="inferred from homology"/>
<dbReference type="PANTHER" id="PTHR43163">
    <property type="entry name" value="DIPEPTIDE TRANSPORT SYSTEM PERMEASE PROTEIN DPPB-RELATED"/>
    <property type="match status" value="1"/>
</dbReference>
<name>A0A9D5DRB3_9BACI</name>
<dbReference type="InterPro" id="IPR000515">
    <property type="entry name" value="MetI-like"/>
</dbReference>
<dbReference type="CDD" id="cd06261">
    <property type="entry name" value="TM_PBP2"/>
    <property type="match status" value="1"/>
</dbReference>
<evidence type="ECO:0000256" key="2">
    <source>
        <dbReference type="ARBA" id="ARBA00022448"/>
    </source>
</evidence>
<feature type="transmembrane region" description="Helical" evidence="13">
    <location>
        <begin position="101"/>
        <end position="124"/>
    </location>
</feature>
<keyword evidence="5 13" id="KW-0812">Transmembrane</keyword>
<dbReference type="PROSITE" id="PS50928">
    <property type="entry name" value="ABC_TM1"/>
    <property type="match status" value="1"/>
</dbReference>
<evidence type="ECO:0000256" key="9">
    <source>
        <dbReference type="ARBA" id="ARBA00023136"/>
    </source>
</evidence>
<comment type="similarity">
    <text evidence="10">Belongs to the binding-protein-dependent transport system permease family. OppBC subfamily.</text>
</comment>
<feature type="transmembrane region" description="Helical" evidence="13">
    <location>
        <begin position="175"/>
        <end position="194"/>
    </location>
</feature>
<comment type="subcellular location">
    <subcellularLocation>
        <location evidence="1 13">Cell membrane</location>
        <topology evidence="1 13">Multi-pass membrane protein</topology>
    </subcellularLocation>
</comment>
<feature type="domain" description="ABC transmembrane type-1" evidence="14">
    <location>
        <begin position="97"/>
        <end position="298"/>
    </location>
</feature>
<dbReference type="GO" id="GO:0005886">
    <property type="term" value="C:plasma membrane"/>
    <property type="evidence" value="ECO:0007669"/>
    <property type="project" value="UniProtKB-SubCell"/>
</dbReference>
<dbReference type="InterPro" id="IPR045621">
    <property type="entry name" value="BPD_transp_1_N"/>
</dbReference>
<sequence length="309" mass="34310">MIHVGRRLLEFILFLLLLSFISFVLMKLAPGDAVRDVLGVEDVAVNQDVIDAQREEMGFNRPLLTQYREWLFAAIQLDFGQSFMTRRPVTEEIITRVPATLLLTGTSVLVMVSISIPIGILSSFKSLSVINQFGRIFAVVGTSIPGFWLGILLIELFSVRLGWLPSMGTGSIRHLILPSLALGLTMAAVYVRMIRSSMTISMEKEFVRGARARGLSSWRVTLNHGFRHALSPLLGYFSVTLGSLLGGTVVIEVLFSYPGLGKFAIDAIHNRDYPVIQGYMVAVALLITLFNVLNDALQVWLQPESRRRG</sequence>
<evidence type="ECO:0000256" key="10">
    <source>
        <dbReference type="ARBA" id="ARBA00024202"/>
    </source>
</evidence>
<feature type="transmembrane region" description="Helical" evidence="13">
    <location>
        <begin position="277"/>
        <end position="301"/>
    </location>
</feature>
<evidence type="ECO:0000313" key="15">
    <source>
        <dbReference type="EMBL" id="KQL58946.1"/>
    </source>
</evidence>
<keyword evidence="7" id="KW-0406">Ion transport</keyword>
<evidence type="ECO:0000256" key="1">
    <source>
        <dbReference type="ARBA" id="ARBA00004651"/>
    </source>
</evidence>
<keyword evidence="2 13" id="KW-0813">Transport</keyword>
<evidence type="ECO:0000256" key="13">
    <source>
        <dbReference type="RuleBase" id="RU363032"/>
    </source>
</evidence>
<dbReference type="PANTHER" id="PTHR43163:SF6">
    <property type="entry name" value="DIPEPTIDE TRANSPORT SYSTEM PERMEASE PROTEIN DPPB-RELATED"/>
    <property type="match status" value="1"/>
</dbReference>
<dbReference type="GO" id="GO:0015099">
    <property type="term" value="F:nickel cation transmembrane transporter activity"/>
    <property type="evidence" value="ECO:0007669"/>
    <property type="project" value="InterPro"/>
</dbReference>
<keyword evidence="4" id="KW-0533">Nickel</keyword>
<evidence type="ECO:0000256" key="4">
    <source>
        <dbReference type="ARBA" id="ARBA00022596"/>
    </source>
</evidence>
<keyword evidence="3" id="KW-1003">Cell membrane</keyword>
<keyword evidence="8" id="KW-0921">Nickel transport</keyword>
<keyword evidence="16" id="KW-1185">Reference proteome</keyword>
<dbReference type="EMBL" id="LJJD01000003">
    <property type="protein sequence ID" value="KQL58946.1"/>
    <property type="molecule type" value="Genomic_DNA"/>
</dbReference>
<dbReference type="Proteomes" id="UP000051061">
    <property type="component" value="Unassembled WGS sequence"/>
</dbReference>
<keyword evidence="6 13" id="KW-1133">Transmembrane helix</keyword>
<evidence type="ECO:0000313" key="16">
    <source>
        <dbReference type="Proteomes" id="UP000051061"/>
    </source>
</evidence>
<dbReference type="NCBIfam" id="NF045470">
    <property type="entry name" value="Opp2B"/>
    <property type="match status" value="1"/>
</dbReference>
<feature type="transmembrane region" description="Helical" evidence="13">
    <location>
        <begin position="136"/>
        <end position="163"/>
    </location>
</feature>
<evidence type="ECO:0000256" key="11">
    <source>
        <dbReference type="ARBA" id="ARBA00038669"/>
    </source>
</evidence>
<evidence type="ECO:0000256" key="12">
    <source>
        <dbReference type="ARBA" id="ARBA00044774"/>
    </source>
</evidence>
<gene>
    <name evidence="15" type="ORF">AN965_00665</name>
</gene>
<dbReference type="InterPro" id="IPR035906">
    <property type="entry name" value="MetI-like_sf"/>
</dbReference>
<evidence type="ECO:0000256" key="5">
    <source>
        <dbReference type="ARBA" id="ARBA00022692"/>
    </source>
</evidence>
<evidence type="ECO:0000256" key="8">
    <source>
        <dbReference type="ARBA" id="ARBA00023112"/>
    </source>
</evidence>